<proteinExistence type="predicted"/>
<dbReference type="AlphaFoldDB" id="A0A8K0SIZ4"/>
<dbReference type="Proteomes" id="UP000813444">
    <property type="component" value="Unassembled WGS sequence"/>
</dbReference>
<accession>A0A8K0SIZ4</accession>
<dbReference type="OrthoDB" id="5106716at2759"/>
<dbReference type="EMBL" id="JAGPNK010000009">
    <property type="protein sequence ID" value="KAH7313598.1"/>
    <property type="molecule type" value="Genomic_DNA"/>
</dbReference>
<sequence length="282" mass="31802">MLKRIKTLVRRKSRKKRREVQDAAQDAPAPGHVVSSHQVAGQTKEENDTSQVGPDQQQLNAQSVKLEEHKAFADVDLEDHPALRPTSPEQPPDEPGPSHRQSPSPESSAPSTTLDIFLDAHQYTEPSGNNSKERVGDNKAPPDPKDEVDALNDRLTSVDLSKHPEGFSPNAEVDVDYTIHRRDPVVHEEIYPHMHTIYQPRRTRSIHFFEHRYYIQPIADPDPTVAPTEHFLKDDETGKVYKIPGSFVPDEEETAEGSRSGETKDKDMFARDSQSDVSLWPK</sequence>
<reference evidence="2" key="1">
    <citation type="journal article" date="2021" name="Nat. Commun.">
        <title>Genetic determinants of endophytism in the Arabidopsis root mycobiome.</title>
        <authorList>
            <person name="Mesny F."/>
            <person name="Miyauchi S."/>
            <person name="Thiergart T."/>
            <person name="Pickel B."/>
            <person name="Atanasova L."/>
            <person name="Karlsson M."/>
            <person name="Huettel B."/>
            <person name="Barry K.W."/>
            <person name="Haridas S."/>
            <person name="Chen C."/>
            <person name="Bauer D."/>
            <person name="Andreopoulos W."/>
            <person name="Pangilinan J."/>
            <person name="LaButti K."/>
            <person name="Riley R."/>
            <person name="Lipzen A."/>
            <person name="Clum A."/>
            <person name="Drula E."/>
            <person name="Henrissat B."/>
            <person name="Kohler A."/>
            <person name="Grigoriev I.V."/>
            <person name="Martin F.M."/>
            <person name="Hacquard S."/>
        </authorList>
    </citation>
    <scope>NUCLEOTIDE SEQUENCE</scope>
    <source>
        <strain evidence="2">MPI-CAGE-CH-0235</strain>
    </source>
</reference>
<gene>
    <name evidence="2" type="ORF">B0I35DRAFT_480275</name>
</gene>
<evidence type="ECO:0000313" key="3">
    <source>
        <dbReference type="Proteomes" id="UP000813444"/>
    </source>
</evidence>
<feature type="region of interest" description="Disordered" evidence="1">
    <location>
        <begin position="1"/>
        <end position="150"/>
    </location>
</feature>
<name>A0A8K0SIZ4_9HYPO</name>
<feature type="compositionally biased region" description="Basic and acidic residues" evidence="1">
    <location>
        <begin position="259"/>
        <end position="274"/>
    </location>
</feature>
<comment type="caution">
    <text evidence="2">The sequence shown here is derived from an EMBL/GenBank/DDBJ whole genome shotgun (WGS) entry which is preliminary data.</text>
</comment>
<keyword evidence="3" id="KW-1185">Reference proteome</keyword>
<protein>
    <submittedName>
        <fullName evidence="2">Uncharacterized protein</fullName>
    </submittedName>
</protein>
<feature type="compositionally biased region" description="Polar residues" evidence="1">
    <location>
        <begin position="49"/>
        <end position="63"/>
    </location>
</feature>
<feature type="compositionally biased region" description="Basic and acidic residues" evidence="1">
    <location>
        <begin position="131"/>
        <end position="150"/>
    </location>
</feature>
<feature type="compositionally biased region" description="Basic residues" evidence="1">
    <location>
        <begin position="1"/>
        <end position="18"/>
    </location>
</feature>
<feature type="compositionally biased region" description="Low complexity" evidence="1">
    <location>
        <begin position="102"/>
        <end position="111"/>
    </location>
</feature>
<feature type="region of interest" description="Disordered" evidence="1">
    <location>
        <begin position="242"/>
        <end position="282"/>
    </location>
</feature>
<evidence type="ECO:0000313" key="2">
    <source>
        <dbReference type="EMBL" id="KAH7313598.1"/>
    </source>
</evidence>
<organism evidence="2 3">
    <name type="scientific">Stachybotrys elegans</name>
    <dbReference type="NCBI Taxonomy" id="80388"/>
    <lineage>
        <taxon>Eukaryota</taxon>
        <taxon>Fungi</taxon>
        <taxon>Dikarya</taxon>
        <taxon>Ascomycota</taxon>
        <taxon>Pezizomycotina</taxon>
        <taxon>Sordariomycetes</taxon>
        <taxon>Hypocreomycetidae</taxon>
        <taxon>Hypocreales</taxon>
        <taxon>Stachybotryaceae</taxon>
        <taxon>Stachybotrys</taxon>
    </lineage>
</organism>
<feature type="compositionally biased region" description="Basic and acidic residues" evidence="1">
    <location>
        <begin position="65"/>
        <end position="82"/>
    </location>
</feature>
<evidence type="ECO:0000256" key="1">
    <source>
        <dbReference type="SAM" id="MobiDB-lite"/>
    </source>
</evidence>